<comment type="caution">
    <text evidence="2">The sequence shown here is derived from an EMBL/GenBank/DDBJ whole genome shotgun (WGS) entry which is preliminary data.</text>
</comment>
<reference evidence="2 3" key="1">
    <citation type="submission" date="2018-05" db="EMBL/GenBank/DDBJ databases">
        <title>Abyssibacter profundi OUC007T gen. nov., sp. nov, a marine bacterium isolated from seawater of the Mariana Trench.</title>
        <authorList>
            <person name="Zhou S."/>
        </authorList>
    </citation>
    <scope>NUCLEOTIDE SEQUENCE [LARGE SCALE GENOMIC DNA]</scope>
    <source>
        <strain evidence="2 3">OUC007</strain>
    </source>
</reference>
<evidence type="ECO:0000259" key="1">
    <source>
        <dbReference type="Pfam" id="PF16968"/>
    </source>
</evidence>
<dbReference type="Gene3D" id="3.40.50.300">
    <property type="entry name" value="P-loop containing nucleotide triphosphate hydrolases"/>
    <property type="match status" value="1"/>
</dbReference>
<evidence type="ECO:0000313" key="2">
    <source>
        <dbReference type="EMBL" id="PWN57646.1"/>
    </source>
</evidence>
<feature type="domain" description="Pilus assembly protein TadZ N-terminal" evidence="1">
    <location>
        <begin position="30"/>
        <end position="119"/>
    </location>
</feature>
<evidence type="ECO:0000313" key="3">
    <source>
        <dbReference type="Proteomes" id="UP000251800"/>
    </source>
</evidence>
<dbReference type="Proteomes" id="UP000251800">
    <property type="component" value="Unassembled WGS sequence"/>
</dbReference>
<dbReference type="AlphaFoldDB" id="A0A363UQD6"/>
<dbReference type="Gene3D" id="3.40.50.2300">
    <property type="match status" value="1"/>
</dbReference>
<dbReference type="InterPro" id="IPR031580">
    <property type="entry name" value="TadZ_N"/>
</dbReference>
<dbReference type="Pfam" id="PF16968">
    <property type="entry name" value="TadZ_N"/>
    <property type="match status" value="1"/>
</dbReference>
<gene>
    <name evidence="2" type="ORF">DEH80_00450</name>
</gene>
<dbReference type="RefSeq" id="WP_109718502.1">
    <property type="nucleotide sequence ID" value="NZ_QEQK01000001.1"/>
</dbReference>
<protein>
    <recommendedName>
        <fullName evidence="1">Pilus assembly protein TadZ N-terminal domain-containing protein</fullName>
    </recommendedName>
</protein>
<accession>A0A363UQD6</accession>
<dbReference type="EMBL" id="QEQK01000001">
    <property type="protein sequence ID" value="PWN57646.1"/>
    <property type="molecule type" value="Genomic_DNA"/>
</dbReference>
<keyword evidence="3" id="KW-1185">Reference proteome</keyword>
<dbReference type="OrthoDB" id="5813333at2"/>
<organism evidence="2 3">
    <name type="scientific">Abyssibacter profundi</name>
    <dbReference type="NCBI Taxonomy" id="2182787"/>
    <lineage>
        <taxon>Bacteria</taxon>
        <taxon>Pseudomonadati</taxon>
        <taxon>Pseudomonadota</taxon>
        <taxon>Gammaproteobacteria</taxon>
        <taxon>Chromatiales</taxon>
        <taxon>Oceanococcaceae</taxon>
        <taxon>Abyssibacter</taxon>
    </lineage>
</organism>
<dbReference type="SUPFAM" id="SSF52540">
    <property type="entry name" value="P-loop containing nucleoside triphosphate hydrolases"/>
    <property type="match status" value="1"/>
</dbReference>
<proteinExistence type="predicted"/>
<name>A0A363UQD6_9GAMM</name>
<sequence>MKTQAILVAADPVYAHWLTESLGGGVEVHLVRDLTSLPEVGHIGLAFVEIDPENPSSGAQTVDHLLARQPELPVFAVGLDSSSEAVLSAVRAGARDYFVLNKDNDNLAGLVGKVLRRASSTTRGQDHARLYTLLSASPSDGLAFLGGHLALALAERSGPSERVLLIDMASPVGASLVYFNVNQTYTLVDALHDVYRCDQTLIDTAFARHESGLFVLSLSEETLGFPELDQQNVVALVETLRAHFGAIVLAADAHTSVPVLGTLVSQSTRTLLLSDQSILRSRQNKTLLQRLRVEECALDRAGLLIENYRARLGLTAENLSELLDLPIYGTLGGQPTQRIHAMNAGEPLFTVAPRDPYARSVVDLADRLDRSGEAGELQPASGDSWVSRLFTS</sequence>
<dbReference type="InterPro" id="IPR027417">
    <property type="entry name" value="P-loop_NTPase"/>
</dbReference>